<evidence type="ECO:0000313" key="4">
    <source>
        <dbReference type="EMBL" id="VDS03644.1"/>
    </source>
</evidence>
<evidence type="ECO:0000259" key="3">
    <source>
        <dbReference type="PROSITE" id="PS51781"/>
    </source>
</evidence>
<accession>A0A447I857</accession>
<keyword evidence="5" id="KW-1185">Reference proteome</keyword>
<dbReference type="PROSITE" id="PS51318">
    <property type="entry name" value="TAT"/>
    <property type="match status" value="1"/>
</dbReference>
<feature type="region of interest" description="Disordered" evidence="1">
    <location>
        <begin position="239"/>
        <end position="268"/>
    </location>
</feature>
<proteinExistence type="predicted"/>
<evidence type="ECO:0000256" key="1">
    <source>
        <dbReference type="SAM" id="MobiDB-lite"/>
    </source>
</evidence>
<dbReference type="Pfam" id="PF08239">
    <property type="entry name" value="SH3_3"/>
    <property type="match status" value="1"/>
</dbReference>
<dbReference type="Gene3D" id="2.60.120.380">
    <property type="match status" value="1"/>
</dbReference>
<dbReference type="InterPro" id="IPR003646">
    <property type="entry name" value="SH3-like_bac-type"/>
</dbReference>
<dbReference type="Proteomes" id="UP000268844">
    <property type="component" value="Unassembled WGS sequence"/>
</dbReference>
<protein>
    <submittedName>
        <fullName evidence="4">Bacterial SH3 domain protein</fullName>
    </submittedName>
</protein>
<feature type="signal peptide" evidence="2">
    <location>
        <begin position="1"/>
        <end position="30"/>
    </location>
</feature>
<feature type="chain" id="PRO_5019177220" evidence="2">
    <location>
        <begin position="31"/>
        <end position="331"/>
    </location>
</feature>
<evidence type="ECO:0000256" key="2">
    <source>
        <dbReference type="SAM" id="SignalP"/>
    </source>
</evidence>
<dbReference type="PROSITE" id="PS51781">
    <property type="entry name" value="SH3B"/>
    <property type="match status" value="1"/>
</dbReference>
<dbReference type="EMBL" id="UZWD01000011">
    <property type="protein sequence ID" value="VDS03644.1"/>
    <property type="molecule type" value="Genomic_DNA"/>
</dbReference>
<dbReference type="SMART" id="SM00287">
    <property type="entry name" value="SH3b"/>
    <property type="match status" value="1"/>
</dbReference>
<feature type="compositionally biased region" description="Polar residues" evidence="1">
    <location>
        <begin position="257"/>
        <end position="266"/>
    </location>
</feature>
<dbReference type="InterPro" id="IPR006311">
    <property type="entry name" value="TAT_signal"/>
</dbReference>
<reference evidence="4 5" key="1">
    <citation type="submission" date="2018-12" db="EMBL/GenBank/DDBJ databases">
        <authorList>
            <person name="Criscuolo A."/>
        </authorList>
    </citation>
    <scope>NUCLEOTIDE SEQUENCE [LARGE SCALE GENOMIC DNA]</scope>
    <source>
        <strain evidence="4">ACIP1116281</strain>
    </source>
</reference>
<gene>
    <name evidence="4" type="ORF">DEVEQU_00771</name>
</gene>
<feature type="domain" description="SH3b" evidence="3">
    <location>
        <begin position="167"/>
        <end position="237"/>
    </location>
</feature>
<dbReference type="OrthoDB" id="964913at2"/>
<sequence length="331" mass="35121">MTITSIRRAFLPATLTTLVALMLSLLPASAQDAMTVDVRFPRGASGTTLSDTIEGYQTIDYRIGVSAGQTMSVQLDTNNSSNYFNISAPGASDALFNGSISGNSTNLRLTSSGNYTISVYLMRNAARRNETADFDLTVSVDGSAGQTPRPTTLPSGPVAPVSVGSGPDYWQVEGLGSDTLNVRSGPSTGNPVIGTVRDGDTLRNFGCTTSGSTRWCQVETPRGQRGWVAGRYLHESFGQPTSLPTVVRPRPQPQPVGSNPTPSAVSTADMPRFCTGEASARFGVRPAEITVNSVLSLPGNYVVQGWFDQADGSTQFFNCYFALDGSFQSVR</sequence>
<keyword evidence="2" id="KW-0732">Signal</keyword>
<evidence type="ECO:0000313" key="5">
    <source>
        <dbReference type="Proteomes" id="UP000268844"/>
    </source>
</evidence>
<name>A0A447I857_9HYPH</name>
<dbReference type="AlphaFoldDB" id="A0A447I857"/>
<organism evidence="4 5">
    <name type="scientific">Devosia equisanguinis</name>
    <dbReference type="NCBI Taxonomy" id="2490941"/>
    <lineage>
        <taxon>Bacteria</taxon>
        <taxon>Pseudomonadati</taxon>
        <taxon>Pseudomonadota</taxon>
        <taxon>Alphaproteobacteria</taxon>
        <taxon>Hyphomicrobiales</taxon>
        <taxon>Devosiaceae</taxon>
        <taxon>Devosia</taxon>
    </lineage>
</organism>
<dbReference type="Gene3D" id="2.30.30.40">
    <property type="entry name" value="SH3 Domains"/>
    <property type="match status" value="1"/>
</dbReference>